<dbReference type="Proteomes" id="UP001497516">
    <property type="component" value="Chromosome 1"/>
</dbReference>
<proteinExistence type="predicted"/>
<evidence type="ECO:0000313" key="1">
    <source>
        <dbReference type="EMBL" id="CAL1354873.1"/>
    </source>
</evidence>
<gene>
    <name evidence="1" type="ORF">LTRI10_LOCUS2658</name>
</gene>
<accession>A0AAV2CEQ0</accession>
<evidence type="ECO:0000313" key="2">
    <source>
        <dbReference type="Proteomes" id="UP001497516"/>
    </source>
</evidence>
<organism evidence="1 2">
    <name type="scientific">Linum trigynum</name>
    <dbReference type="NCBI Taxonomy" id="586398"/>
    <lineage>
        <taxon>Eukaryota</taxon>
        <taxon>Viridiplantae</taxon>
        <taxon>Streptophyta</taxon>
        <taxon>Embryophyta</taxon>
        <taxon>Tracheophyta</taxon>
        <taxon>Spermatophyta</taxon>
        <taxon>Magnoliopsida</taxon>
        <taxon>eudicotyledons</taxon>
        <taxon>Gunneridae</taxon>
        <taxon>Pentapetalae</taxon>
        <taxon>rosids</taxon>
        <taxon>fabids</taxon>
        <taxon>Malpighiales</taxon>
        <taxon>Linaceae</taxon>
        <taxon>Linum</taxon>
    </lineage>
</organism>
<sequence length="93" mass="10462">MNLSSLLTGLGWSSLVDDQRFSFWPEAVRMFYVSIKRGPGPESSCFTTVVYNHKIKVTPDLLASVLLLPHSRHQAAFDGEFHDLAFDFFAPLS</sequence>
<protein>
    <submittedName>
        <fullName evidence="1">Uncharacterized protein</fullName>
    </submittedName>
</protein>
<keyword evidence="2" id="KW-1185">Reference proteome</keyword>
<reference evidence="1 2" key="1">
    <citation type="submission" date="2024-04" db="EMBL/GenBank/DDBJ databases">
        <authorList>
            <person name="Fracassetti M."/>
        </authorList>
    </citation>
    <scope>NUCLEOTIDE SEQUENCE [LARGE SCALE GENOMIC DNA]</scope>
</reference>
<name>A0AAV2CEQ0_9ROSI</name>
<dbReference type="AlphaFoldDB" id="A0AAV2CEQ0"/>
<dbReference type="EMBL" id="OZ034813">
    <property type="protein sequence ID" value="CAL1354873.1"/>
    <property type="molecule type" value="Genomic_DNA"/>
</dbReference>